<accession>A0A7G6VYI5</accession>
<dbReference type="EMBL" id="CP060052">
    <property type="protein sequence ID" value="QNE06800.1"/>
    <property type="molecule type" value="Genomic_DNA"/>
</dbReference>
<dbReference type="AlphaFoldDB" id="A0A7G6VYI5"/>
<evidence type="ECO:0000313" key="4">
    <source>
        <dbReference type="Proteomes" id="UP000515297"/>
    </source>
</evidence>
<keyword evidence="2" id="KW-0812">Transmembrane</keyword>
<feature type="region of interest" description="Disordered" evidence="1">
    <location>
        <begin position="81"/>
        <end position="105"/>
    </location>
</feature>
<organism evidence="3 4">
    <name type="scientific">Croceicoccus marinus</name>
    <dbReference type="NCBI Taxonomy" id="450378"/>
    <lineage>
        <taxon>Bacteria</taxon>
        <taxon>Pseudomonadati</taxon>
        <taxon>Pseudomonadota</taxon>
        <taxon>Alphaproteobacteria</taxon>
        <taxon>Sphingomonadales</taxon>
        <taxon>Erythrobacteraceae</taxon>
        <taxon>Croceicoccus</taxon>
    </lineage>
</organism>
<feature type="compositionally biased region" description="Low complexity" evidence="1">
    <location>
        <begin position="82"/>
        <end position="105"/>
    </location>
</feature>
<protein>
    <submittedName>
        <fullName evidence="3">Uncharacterized protein</fullName>
    </submittedName>
</protein>
<evidence type="ECO:0000313" key="3">
    <source>
        <dbReference type="EMBL" id="QNE06800.1"/>
    </source>
</evidence>
<reference evidence="3 4" key="1">
    <citation type="submission" date="2020-08" db="EMBL/GenBank/DDBJ databases">
        <authorList>
            <person name="Liu G."/>
            <person name="Sun C."/>
        </authorList>
    </citation>
    <scope>NUCLEOTIDE SEQUENCE [LARGE SCALE GENOMIC DNA]</scope>
    <source>
        <strain evidence="3 4">OT19</strain>
    </source>
</reference>
<proteinExistence type="predicted"/>
<keyword evidence="2" id="KW-1133">Transmembrane helix</keyword>
<evidence type="ECO:0000256" key="1">
    <source>
        <dbReference type="SAM" id="MobiDB-lite"/>
    </source>
</evidence>
<feature type="transmembrane region" description="Helical" evidence="2">
    <location>
        <begin position="47"/>
        <end position="65"/>
    </location>
</feature>
<dbReference type="RefSeq" id="WP_185885754.1">
    <property type="nucleotide sequence ID" value="NZ_CP060052.1"/>
</dbReference>
<gene>
    <name evidence="3" type="ORF">H4O24_04470</name>
</gene>
<feature type="transmembrane region" description="Helical" evidence="2">
    <location>
        <begin position="20"/>
        <end position="41"/>
    </location>
</feature>
<name>A0A7G6VYI5_9SPHN</name>
<dbReference type="Proteomes" id="UP000515297">
    <property type="component" value="Chromosome"/>
</dbReference>
<sequence length="105" mass="11032">MFAATKLKKLGRLFVIKTRVEVYMVTYALGLGAAERGMHYLDQYPGYGGYLLMLACTGSVFMASAKMLDCVKLEREKAEAEGTVTAPAGTGSAAAGSTATAIPAE</sequence>
<evidence type="ECO:0000256" key="2">
    <source>
        <dbReference type="SAM" id="Phobius"/>
    </source>
</evidence>
<keyword evidence="2" id="KW-0472">Membrane</keyword>